<keyword evidence="5 14" id="KW-0378">Hydrolase</keyword>
<name>A0A9D2EKK9_9FIRM</name>
<evidence type="ECO:0000256" key="8">
    <source>
        <dbReference type="ARBA" id="ARBA00023016"/>
    </source>
</evidence>
<dbReference type="InterPro" id="IPR027065">
    <property type="entry name" value="Lon_Prtase"/>
</dbReference>
<dbReference type="SMART" id="SM00382">
    <property type="entry name" value="AAA"/>
    <property type="match status" value="1"/>
</dbReference>
<feature type="binding site" evidence="14 16">
    <location>
        <begin position="352"/>
        <end position="359"/>
    </location>
    <ligand>
        <name>ATP</name>
        <dbReference type="ChEBI" id="CHEBI:30616"/>
    </ligand>
</feature>
<evidence type="ECO:0000259" key="20">
    <source>
        <dbReference type="PROSITE" id="PS51787"/>
    </source>
</evidence>
<dbReference type="Pfam" id="PF22667">
    <property type="entry name" value="Lon_lid"/>
    <property type="match status" value="1"/>
</dbReference>
<dbReference type="GO" id="GO:0006515">
    <property type="term" value="P:protein quality control for misfolded or incompletely synthesized proteins"/>
    <property type="evidence" value="ECO:0007669"/>
    <property type="project" value="UniProtKB-UniRule"/>
</dbReference>
<evidence type="ECO:0000256" key="15">
    <source>
        <dbReference type="PIRSR" id="PIRSR001174-1"/>
    </source>
</evidence>
<reference evidence="21" key="1">
    <citation type="journal article" date="2021" name="PeerJ">
        <title>Extensive microbial diversity within the chicken gut microbiome revealed by metagenomics and culture.</title>
        <authorList>
            <person name="Gilroy R."/>
            <person name="Ravi A."/>
            <person name="Getino M."/>
            <person name="Pursley I."/>
            <person name="Horton D.L."/>
            <person name="Alikhan N.F."/>
            <person name="Baker D."/>
            <person name="Gharbi K."/>
            <person name="Hall N."/>
            <person name="Watson M."/>
            <person name="Adriaenssens E.M."/>
            <person name="Foster-Nyarko E."/>
            <person name="Jarju S."/>
            <person name="Secka A."/>
            <person name="Antonio M."/>
            <person name="Oren A."/>
            <person name="Chaudhuri R.R."/>
            <person name="La Ragione R."/>
            <person name="Hildebrand F."/>
            <person name="Pallen M.J."/>
        </authorList>
    </citation>
    <scope>NUCLEOTIDE SEQUENCE</scope>
    <source>
        <strain evidence="21">CHK179-28034</strain>
    </source>
</reference>
<dbReference type="InterPro" id="IPR020568">
    <property type="entry name" value="Ribosomal_Su5_D2-typ_SF"/>
</dbReference>
<dbReference type="SUPFAM" id="SSF52540">
    <property type="entry name" value="P-loop containing nucleoside triphosphate hydrolases"/>
    <property type="match status" value="1"/>
</dbReference>
<dbReference type="AlphaFoldDB" id="A0A9D2EKK9"/>
<dbReference type="GO" id="GO:0004252">
    <property type="term" value="F:serine-type endopeptidase activity"/>
    <property type="evidence" value="ECO:0007669"/>
    <property type="project" value="UniProtKB-UniRule"/>
</dbReference>
<dbReference type="InterPro" id="IPR003959">
    <property type="entry name" value="ATPase_AAA_core"/>
</dbReference>
<dbReference type="PROSITE" id="PS51787">
    <property type="entry name" value="LON_N"/>
    <property type="match status" value="1"/>
</dbReference>
<evidence type="ECO:0000256" key="10">
    <source>
        <dbReference type="ARBA" id="ARBA00053875"/>
    </source>
</evidence>
<comment type="similarity">
    <text evidence="14 17 18">Belongs to the peptidase S16 family.</text>
</comment>
<accession>A0A9D2EKK9</accession>
<dbReference type="Proteomes" id="UP000824049">
    <property type="component" value="Unassembled WGS sequence"/>
</dbReference>
<evidence type="ECO:0000313" key="22">
    <source>
        <dbReference type="Proteomes" id="UP000824049"/>
    </source>
</evidence>
<reference evidence="21" key="2">
    <citation type="submission" date="2021-04" db="EMBL/GenBank/DDBJ databases">
        <authorList>
            <person name="Gilroy R."/>
        </authorList>
    </citation>
    <scope>NUCLEOTIDE SEQUENCE</scope>
    <source>
        <strain evidence="21">CHK179-28034</strain>
    </source>
</reference>
<dbReference type="Gene3D" id="2.30.130.40">
    <property type="entry name" value="LON domain-like"/>
    <property type="match status" value="1"/>
</dbReference>
<comment type="subunit">
    <text evidence="14">Homohexamer. Organized in a ring with a central cavity.</text>
</comment>
<keyword evidence="8 14" id="KW-0346">Stress response</keyword>
<dbReference type="PROSITE" id="PS01046">
    <property type="entry name" value="LON_SER"/>
    <property type="match status" value="1"/>
</dbReference>
<dbReference type="PIRSF" id="PIRSF001174">
    <property type="entry name" value="Lon_proteas"/>
    <property type="match status" value="1"/>
</dbReference>
<comment type="catalytic activity">
    <reaction evidence="9 14 17">
        <text>Hydrolysis of proteins in presence of ATP.</text>
        <dbReference type="EC" id="3.4.21.53"/>
    </reaction>
</comment>
<evidence type="ECO:0000256" key="3">
    <source>
        <dbReference type="ARBA" id="ARBA00022670"/>
    </source>
</evidence>
<keyword evidence="3 14" id="KW-0645">Protease</keyword>
<dbReference type="InterPro" id="IPR027417">
    <property type="entry name" value="P-loop_NTPase"/>
</dbReference>
<dbReference type="PRINTS" id="PR00830">
    <property type="entry name" value="ENDOLAPTASE"/>
</dbReference>
<evidence type="ECO:0000256" key="17">
    <source>
        <dbReference type="PROSITE-ProRule" id="PRU01122"/>
    </source>
</evidence>
<evidence type="ECO:0000313" key="21">
    <source>
        <dbReference type="EMBL" id="HIZ39237.1"/>
    </source>
</evidence>
<comment type="function">
    <text evidence="10 14">ATP-dependent serine protease that mediates the selective degradation of mutant and abnormal proteins as well as certain short-lived regulatory proteins. Required for cellular homeostasis and for survival from DNA damage and developmental changes induced by stress. Degrades polypeptides processively to yield small peptide fragments that are 5 to 10 amino acids long. Binds to DNA in a double-stranded, site-specific manner.</text>
</comment>
<dbReference type="InterPro" id="IPR054594">
    <property type="entry name" value="Lon_lid"/>
</dbReference>
<dbReference type="InterPro" id="IPR008269">
    <property type="entry name" value="Lon_proteolytic"/>
</dbReference>
<dbReference type="Pfam" id="PF02190">
    <property type="entry name" value="LON_substr_bdg"/>
    <property type="match status" value="1"/>
</dbReference>
<dbReference type="Gene3D" id="1.20.58.1480">
    <property type="match status" value="1"/>
</dbReference>
<keyword evidence="7 14" id="KW-0067">ATP-binding</keyword>
<feature type="domain" description="Lon proteolytic" evidence="19">
    <location>
        <begin position="587"/>
        <end position="768"/>
    </location>
</feature>
<dbReference type="InterPro" id="IPR014721">
    <property type="entry name" value="Ribsml_uS5_D2-typ_fold_subgr"/>
</dbReference>
<dbReference type="EMBL" id="DXBR01000047">
    <property type="protein sequence ID" value="HIZ39237.1"/>
    <property type="molecule type" value="Genomic_DNA"/>
</dbReference>
<dbReference type="InterPro" id="IPR046336">
    <property type="entry name" value="Lon_prtase_N_sf"/>
</dbReference>
<dbReference type="Gene3D" id="1.20.5.5270">
    <property type="match status" value="1"/>
</dbReference>
<dbReference type="EC" id="3.4.21.53" evidence="11 14"/>
<dbReference type="InterPro" id="IPR004815">
    <property type="entry name" value="Lon_bac/euk-typ"/>
</dbReference>
<evidence type="ECO:0000256" key="2">
    <source>
        <dbReference type="ARBA" id="ARBA00022490"/>
    </source>
</evidence>
<dbReference type="Gene3D" id="1.10.8.60">
    <property type="match status" value="1"/>
</dbReference>
<gene>
    <name evidence="14 21" type="primary">lon</name>
    <name evidence="21" type="ORF">H9968_04810</name>
</gene>
<dbReference type="PROSITE" id="PS51786">
    <property type="entry name" value="LON_PROTEOLYTIC"/>
    <property type="match status" value="1"/>
</dbReference>
<dbReference type="Pfam" id="PF05362">
    <property type="entry name" value="Lon_C"/>
    <property type="match status" value="1"/>
</dbReference>
<dbReference type="PANTHER" id="PTHR10046">
    <property type="entry name" value="ATP DEPENDENT LON PROTEASE FAMILY MEMBER"/>
    <property type="match status" value="1"/>
</dbReference>
<evidence type="ECO:0000256" key="14">
    <source>
        <dbReference type="HAMAP-Rule" id="MF_01973"/>
    </source>
</evidence>
<dbReference type="Gene3D" id="3.40.50.300">
    <property type="entry name" value="P-loop containing nucleotide triphosphate hydrolases"/>
    <property type="match status" value="1"/>
</dbReference>
<keyword evidence="2 14" id="KW-0963">Cytoplasm</keyword>
<evidence type="ECO:0000256" key="18">
    <source>
        <dbReference type="RuleBase" id="RU000591"/>
    </source>
</evidence>
<evidence type="ECO:0000256" key="13">
    <source>
        <dbReference type="ARBA" id="ARBA00082722"/>
    </source>
</evidence>
<dbReference type="FunFam" id="3.40.50.300:FF:000021">
    <property type="entry name" value="Lon protease homolog"/>
    <property type="match status" value="1"/>
</dbReference>
<protein>
    <recommendedName>
        <fullName evidence="12 14">Lon protease</fullName>
        <ecNumber evidence="11 14">3.4.21.53</ecNumber>
    </recommendedName>
    <alternativeName>
        <fullName evidence="13 14">ATP-dependent protease La</fullName>
    </alternativeName>
</protein>
<dbReference type="SUPFAM" id="SSF54211">
    <property type="entry name" value="Ribosomal protein S5 domain 2-like"/>
    <property type="match status" value="1"/>
</dbReference>
<evidence type="ECO:0000256" key="5">
    <source>
        <dbReference type="ARBA" id="ARBA00022801"/>
    </source>
</evidence>
<organism evidence="21 22">
    <name type="scientific">Candidatus Anaerobutyricum stercoris</name>
    <dbReference type="NCBI Taxonomy" id="2838457"/>
    <lineage>
        <taxon>Bacteria</taxon>
        <taxon>Bacillati</taxon>
        <taxon>Bacillota</taxon>
        <taxon>Clostridia</taxon>
        <taxon>Lachnospirales</taxon>
        <taxon>Lachnospiraceae</taxon>
        <taxon>Anaerobutyricum</taxon>
    </lineage>
</organism>
<evidence type="ECO:0000256" key="11">
    <source>
        <dbReference type="ARBA" id="ARBA00066743"/>
    </source>
</evidence>
<proteinExistence type="evidence at transcript level"/>
<dbReference type="GO" id="GO:0043565">
    <property type="term" value="F:sequence-specific DNA binding"/>
    <property type="evidence" value="ECO:0007669"/>
    <property type="project" value="UniProtKB-UniRule"/>
</dbReference>
<evidence type="ECO:0000256" key="9">
    <source>
        <dbReference type="ARBA" id="ARBA00050665"/>
    </source>
</evidence>
<evidence type="ECO:0000256" key="7">
    <source>
        <dbReference type="ARBA" id="ARBA00022840"/>
    </source>
</evidence>
<dbReference type="InterPro" id="IPR027543">
    <property type="entry name" value="Lon_bac"/>
</dbReference>
<evidence type="ECO:0000256" key="4">
    <source>
        <dbReference type="ARBA" id="ARBA00022741"/>
    </source>
</evidence>
<dbReference type="GO" id="GO:0005737">
    <property type="term" value="C:cytoplasm"/>
    <property type="evidence" value="ECO:0007669"/>
    <property type="project" value="UniProtKB-SubCell"/>
</dbReference>
<comment type="induction">
    <text evidence="14">By heat shock.</text>
</comment>
<dbReference type="Gene3D" id="3.30.230.10">
    <property type="match status" value="1"/>
</dbReference>
<dbReference type="SMART" id="SM00464">
    <property type="entry name" value="LON"/>
    <property type="match status" value="1"/>
</dbReference>
<dbReference type="InterPro" id="IPR003111">
    <property type="entry name" value="Lon_prtase_N"/>
</dbReference>
<feature type="domain" description="Lon N-terminal" evidence="20">
    <location>
        <begin position="6"/>
        <end position="201"/>
    </location>
</feature>
<dbReference type="HAMAP" id="MF_01973">
    <property type="entry name" value="lon_bact"/>
    <property type="match status" value="1"/>
</dbReference>
<dbReference type="GO" id="GO:0005524">
    <property type="term" value="F:ATP binding"/>
    <property type="evidence" value="ECO:0007669"/>
    <property type="project" value="UniProtKB-UniRule"/>
</dbReference>
<dbReference type="SUPFAM" id="SSF88697">
    <property type="entry name" value="PUA domain-like"/>
    <property type="match status" value="1"/>
</dbReference>
<dbReference type="GO" id="GO:0034605">
    <property type="term" value="P:cellular response to heat"/>
    <property type="evidence" value="ECO:0007669"/>
    <property type="project" value="UniProtKB-UniRule"/>
</dbReference>
<evidence type="ECO:0000259" key="19">
    <source>
        <dbReference type="PROSITE" id="PS51786"/>
    </source>
</evidence>
<dbReference type="GO" id="GO:0004176">
    <property type="term" value="F:ATP-dependent peptidase activity"/>
    <property type="evidence" value="ECO:0007669"/>
    <property type="project" value="UniProtKB-UniRule"/>
</dbReference>
<dbReference type="Pfam" id="PF00004">
    <property type="entry name" value="AAA"/>
    <property type="match status" value="1"/>
</dbReference>
<dbReference type="InterPro" id="IPR003593">
    <property type="entry name" value="AAA+_ATPase"/>
</dbReference>
<dbReference type="InterPro" id="IPR008268">
    <property type="entry name" value="Peptidase_S16_AS"/>
</dbReference>
<dbReference type="GO" id="GO:0016887">
    <property type="term" value="F:ATP hydrolysis activity"/>
    <property type="evidence" value="ECO:0007669"/>
    <property type="project" value="UniProtKB-UniRule"/>
</dbReference>
<sequence>MENTSFPALALRGKMIYPDTSAFFEVSRAKSLKALEEAVNHNQLIFLVNQRDPAEETPSEEDLFQVGTIARIQQMVKAGQGILRVFVEGVGRAKILDYQDVDPCPWVIVERINSVNFPEGENDEKARFRLICDLLGEFIDKNPGFLTNQIQAAIDKGKLLPLMYELASELPFDLERKQEFLEETDVIRQSEMLMNILMEESQISDIRNEITEKVKKNVDKNQKDYLLREQQKVIRKELGEEDIASDADEYLEKCEKLNASKEVKDKIRKEINRFKGVPPMASESIVMRNYIEAMLEMPWKKGSKDNKDLKKASAILEEDHYGLEKVKERILDYLAVRSLTRKGETPILCLVGPPGTGKTSIAKSIARALNKKYVRISLGGVHDEAEIRGHRKTYVGAMPGRIAEGIRQAGVRNPLMLLDEIDKVSSDYKGDTASALLEVLDGEQNVNFRDHYLEVPLDLSEVLFIATANEPERISKPLLDRMEIIELSSYTENEKFHIAKQYLIRKQRKANGILKKQISIPDEVIYEIIRSYTREAGVRDLERKIGRIMRKAARAIIEGQEKLEVRPEDLEELLGMAPYSEEEKATKPQVGIVRGLAWTSVGGDTLSIEVNVMPGKGKLALTGRMGDVMKESAQIGLSYIRSIARQYDIDGEFFEKHDIHIHIPEGAVPKDGPSAGITMTTAMLSAITGRKVRGDLAMTGEITLRGRVLPIGGLKEKLLAAKAAGMKEVLVPDKNRRNIRELDKEITDGLTITFVEEMSQVIEKAFVG</sequence>
<evidence type="ECO:0000256" key="6">
    <source>
        <dbReference type="ARBA" id="ARBA00022825"/>
    </source>
</evidence>
<comment type="subcellular location">
    <subcellularLocation>
        <location evidence="1 14">Cytoplasm</location>
    </subcellularLocation>
</comment>
<evidence type="ECO:0000256" key="1">
    <source>
        <dbReference type="ARBA" id="ARBA00004496"/>
    </source>
</evidence>
<evidence type="ECO:0000256" key="16">
    <source>
        <dbReference type="PIRSR" id="PIRSR001174-2"/>
    </source>
</evidence>
<dbReference type="NCBIfam" id="TIGR00763">
    <property type="entry name" value="lon"/>
    <property type="match status" value="1"/>
</dbReference>
<evidence type="ECO:0000256" key="12">
    <source>
        <dbReference type="ARBA" id="ARBA00071934"/>
    </source>
</evidence>
<keyword evidence="4 14" id="KW-0547">Nucleotide-binding</keyword>
<comment type="caution">
    <text evidence="21">The sequence shown here is derived from an EMBL/GenBank/DDBJ whole genome shotgun (WGS) entry which is preliminary data.</text>
</comment>
<dbReference type="CDD" id="cd19500">
    <property type="entry name" value="RecA-like_Lon"/>
    <property type="match status" value="1"/>
</dbReference>
<dbReference type="InterPro" id="IPR015947">
    <property type="entry name" value="PUA-like_sf"/>
</dbReference>
<feature type="active site" evidence="14 15">
    <location>
        <position position="717"/>
    </location>
</feature>
<keyword evidence="6 14" id="KW-0720">Serine protease</keyword>
<feature type="active site" evidence="14 15">
    <location>
        <position position="674"/>
    </location>
</feature>